<proteinExistence type="predicted"/>
<keyword evidence="1" id="KW-0472">Membrane</keyword>
<evidence type="ECO:0000313" key="2">
    <source>
        <dbReference type="EMBL" id="KOF72494.1"/>
    </source>
</evidence>
<sequence length="55" mass="6554">MKYTGILKLISFKMKQLGMQKCKLMFLYMYYTFVTSVINTGVEQFSEYESSLVKY</sequence>
<keyword evidence="1" id="KW-0812">Transmembrane</keyword>
<name>A0A0L8G6M6_OCTBM</name>
<dbReference type="EMBL" id="KQ423634">
    <property type="protein sequence ID" value="KOF72494.1"/>
    <property type="molecule type" value="Genomic_DNA"/>
</dbReference>
<feature type="transmembrane region" description="Helical" evidence="1">
    <location>
        <begin position="24"/>
        <end position="42"/>
    </location>
</feature>
<dbReference type="AlphaFoldDB" id="A0A0L8G6M6"/>
<reference evidence="2" key="1">
    <citation type="submission" date="2015-07" db="EMBL/GenBank/DDBJ databases">
        <title>MeaNS - Measles Nucleotide Surveillance Program.</title>
        <authorList>
            <person name="Tran T."/>
            <person name="Druce J."/>
        </authorList>
    </citation>
    <scope>NUCLEOTIDE SEQUENCE</scope>
    <source>
        <strain evidence="2">UCB-OBI-ISO-001</strain>
        <tissue evidence="2">Gonad</tissue>
    </source>
</reference>
<organism evidence="2">
    <name type="scientific">Octopus bimaculoides</name>
    <name type="common">California two-spotted octopus</name>
    <dbReference type="NCBI Taxonomy" id="37653"/>
    <lineage>
        <taxon>Eukaryota</taxon>
        <taxon>Metazoa</taxon>
        <taxon>Spiralia</taxon>
        <taxon>Lophotrochozoa</taxon>
        <taxon>Mollusca</taxon>
        <taxon>Cephalopoda</taxon>
        <taxon>Coleoidea</taxon>
        <taxon>Octopodiformes</taxon>
        <taxon>Octopoda</taxon>
        <taxon>Incirrata</taxon>
        <taxon>Octopodidae</taxon>
        <taxon>Octopus</taxon>
    </lineage>
</organism>
<evidence type="ECO:0000256" key="1">
    <source>
        <dbReference type="SAM" id="Phobius"/>
    </source>
</evidence>
<gene>
    <name evidence="2" type="ORF">OCBIM_22039370mg</name>
</gene>
<protein>
    <submittedName>
        <fullName evidence="2">Uncharacterized protein</fullName>
    </submittedName>
</protein>
<accession>A0A0L8G6M6</accession>
<keyword evidence="1" id="KW-1133">Transmembrane helix</keyword>